<organism evidence="2 3">
    <name type="scientific">Halorhabdus tiamatea SARL4B</name>
    <dbReference type="NCBI Taxonomy" id="1033806"/>
    <lineage>
        <taxon>Archaea</taxon>
        <taxon>Methanobacteriati</taxon>
        <taxon>Methanobacteriota</taxon>
        <taxon>Stenosarchaea group</taxon>
        <taxon>Halobacteria</taxon>
        <taxon>Halobacteriales</taxon>
        <taxon>Haloarculaceae</taxon>
        <taxon>Halorhabdus</taxon>
    </lineage>
</organism>
<dbReference type="RefSeq" id="WP_008526597.1">
    <property type="nucleotide sequence ID" value="NZ_AFNT02000044.1"/>
</dbReference>
<dbReference type="Proteomes" id="UP000003861">
    <property type="component" value="Unassembled WGS sequence"/>
</dbReference>
<evidence type="ECO:0000256" key="1">
    <source>
        <dbReference type="SAM" id="MobiDB-lite"/>
    </source>
</evidence>
<reference evidence="2 3" key="1">
    <citation type="journal article" date="2011" name="J. Bacteriol.">
        <title>Genome sequence of Halorhabdus tiamatea, the first archaeon isolated from a deep-sea anoxic brine lake.</title>
        <authorList>
            <person name="Antunes A."/>
            <person name="Alam I."/>
            <person name="Bajic V.B."/>
            <person name="Stingl U."/>
        </authorList>
    </citation>
    <scope>NUCLEOTIDE SEQUENCE [LARGE SCALE GENOMIC DNA]</scope>
    <source>
        <strain evidence="2 3">SARL4B</strain>
    </source>
</reference>
<dbReference type="EMBL" id="AFNT02000044">
    <property type="protein sequence ID" value="ERJ05103.1"/>
    <property type="molecule type" value="Genomic_DNA"/>
</dbReference>
<feature type="region of interest" description="Disordered" evidence="1">
    <location>
        <begin position="1"/>
        <end position="29"/>
    </location>
</feature>
<protein>
    <submittedName>
        <fullName evidence="2">Uncharacterized protein</fullName>
    </submittedName>
</protein>
<dbReference type="AlphaFoldDB" id="U2DY53"/>
<proteinExistence type="predicted"/>
<feature type="compositionally biased region" description="Low complexity" evidence="1">
    <location>
        <begin position="1"/>
        <end position="15"/>
    </location>
</feature>
<name>U2DY53_9EURY</name>
<comment type="caution">
    <text evidence="2">The sequence shown here is derived from an EMBL/GenBank/DDBJ whole genome shotgun (WGS) entry which is preliminary data.</text>
</comment>
<evidence type="ECO:0000313" key="3">
    <source>
        <dbReference type="Proteomes" id="UP000003861"/>
    </source>
</evidence>
<sequence>MEHETTTQQSSTTATIYQLHRGNQREDPDAMAAEEIRFEVRGDGRSALSEAEFSRFYQEVGTESFSHSKVESIQRSVWARWNRGSGEESVSFIEAETRSLEVGDVIEVAGDYYMIAPFEWAEIAVGNEEQE</sequence>
<gene>
    <name evidence="2" type="ORF">HLRTI_002902</name>
</gene>
<accession>U2DY53</accession>
<evidence type="ECO:0000313" key="2">
    <source>
        <dbReference type="EMBL" id="ERJ05103.1"/>
    </source>
</evidence>
<reference evidence="2 3" key="2">
    <citation type="journal article" date="2013" name="PLoS ONE">
        <title>INDIGO - INtegrated Data Warehouse of MIcrobial GenOmes with Examples from the Red Sea Extremophiles.</title>
        <authorList>
            <person name="Alam I."/>
            <person name="Antunes A."/>
            <person name="Kamau A.A."/>
            <person name="Ba Alawi W."/>
            <person name="Kalkatawi M."/>
            <person name="Stingl U."/>
            <person name="Bajic V.B."/>
        </authorList>
    </citation>
    <scope>NUCLEOTIDE SEQUENCE [LARGE SCALE GENOMIC DNA]</scope>
    <source>
        <strain evidence="2 3">SARL4B</strain>
    </source>
</reference>